<proteinExistence type="predicted"/>
<evidence type="ECO:0000259" key="2">
    <source>
        <dbReference type="Pfam" id="PF00465"/>
    </source>
</evidence>
<dbReference type="Proteomes" id="UP000184241">
    <property type="component" value="Unassembled WGS sequence"/>
</dbReference>
<dbReference type="EMBL" id="FQXU01000004">
    <property type="protein sequence ID" value="SHH86519.1"/>
    <property type="molecule type" value="Genomic_DNA"/>
</dbReference>
<evidence type="ECO:0000313" key="5">
    <source>
        <dbReference type="Proteomes" id="UP000184241"/>
    </source>
</evidence>
<dbReference type="PROSITE" id="PS00060">
    <property type="entry name" value="ADH_IRON_2"/>
    <property type="match status" value="1"/>
</dbReference>
<dbReference type="GO" id="GO:1990002">
    <property type="term" value="F:methylglyoxal reductase (NADPH) (acetol producing) activity"/>
    <property type="evidence" value="ECO:0007669"/>
    <property type="project" value="TreeGrafter"/>
</dbReference>
<accession>A0A1M5WG38</accession>
<dbReference type="Gene3D" id="3.40.50.1970">
    <property type="match status" value="1"/>
</dbReference>
<dbReference type="CDD" id="cd08187">
    <property type="entry name" value="BDH"/>
    <property type="match status" value="1"/>
</dbReference>
<dbReference type="Pfam" id="PF25137">
    <property type="entry name" value="ADH_Fe_C"/>
    <property type="match status" value="1"/>
</dbReference>
<name>A0A1M5WG38_9CLOT</name>
<dbReference type="AlphaFoldDB" id="A0A1M5WG38"/>
<feature type="domain" description="Alcohol dehydrogenase iron-type/glycerol dehydrogenase GldA" evidence="2">
    <location>
        <begin position="9"/>
        <end position="178"/>
    </location>
</feature>
<reference evidence="4 5" key="1">
    <citation type="submission" date="2016-11" db="EMBL/GenBank/DDBJ databases">
        <authorList>
            <person name="Jaros S."/>
            <person name="Januszkiewicz K."/>
            <person name="Wedrychowicz H."/>
        </authorList>
    </citation>
    <scope>NUCLEOTIDE SEQUENCE [LARGE SCALE GENOMIC DNA]</scope>
    <source>
        <strain evidence="4 5">DSM 6191</strain>
    </source>
</reference>
<evidence type="ECO:0000259" key="3">
    <source>
        <dbReference type="Pfam" id="PF25137"/>
    </source>
</evidence>
<dbReference type="FunFam" id="3.40.50.1970:FF:000003">
    <property type="entry name" value="Alcohol dehydrogenase, iron-containing"/>
    <property type="match status" value="1"/>
</dbReference>
<protein>
    <submittedName>
        <fullName evidence="4">Uncharacterized protein</fullName>
    </submittedName>
</protein>
<organism evidence="4 5">
    <name type="scientific">Clostridium intestinale DSM 6191</name>
    <dbReference type="NCBI Taxonomy" id="1121320"/>
    <lineage>
        <taxon>Bacteria</taxon>
        <taxon>Bacillati</taxon>
        <taxon>Bacillota</taxon>
        <taxon>Clostridia</taxon>
        <taxon>Eubacteriales</taxon>
        <taxon>Clostridiaceae</taxon>
        <taxon>Clostridium</taxon>
    </lineage>
</organism>
<dbReference type="GO" id="GO:0005829">
    <property type="term" value="C:cytosol"/>
    <property type="evidence" value="ECO:0007669"/>
    <property type="project" value="TreeGrafter"/>
</dbReference>
<keyword evidence="1" id="KW-0560">Oxidoreductase</keyword>
<dbReference type="RefSeq" id="WP_073017467.1">
    <property type="nucleotide sequence ID" value="NZ_FQXU01000004.1"/>
</dbReference>
<feature type="domain" description="Fe-containing alcohol dehydrogenase-like C-terminal" evidence="3">
    <location>
        <begin position="189"/>
        <end position="391"/>
    </location>
</feature>
<dbReference type="Gene3D" id="1.20.1090.10">
    <property type="entry name" value="Dehydroquinate synthase-like - alpha domain"/>
    <property type="match status" value="1"/>
</dbReference>
<dbReference type="InterPro" id="IPR044731">
    <property type="entry name" value="BDH-like"/>
</dbReference>
<gene>
    <name evidence="4" type="ORF">SAMN02745941_01079</name>
</gene>
<evidence type="ECO:0000256" key="1">
    <source>
        <dbReference type="ARBA" id="ARBA00023002"/>
    </source>
</evidence>
<dbReference type="GO" id="GO:0008106">
    <property type="term" value="F:alcohol dehydrogenase (NADP+) activity"/>
    <property type="evidence" value="ECO:0007669"/>
    <property type="project" value="TreeGrafter"/>
</dbReference>
<dbReference type="InterPro" id="IPR056798">
    <property type="entry name" value="ADH_Fe_C"/>
</dbReference>
<dbReference type="PANTHER" id="PTHR43633">
    <property type="entry name" value="ALCOHOL DEHYDROGENASE YQHD"/>
    <property type="match status" value="1"/>
</dbReference>
<dbReference type="PANTHER" id="PTHR43633:SF1">
    <property type="entry name" value="ALCOHOL DEHYDROGENASE YQHD"/>
    <property type="match status" value="1"/>
</dbReference>
<dbReference type="GO" id="GO:0046872">
    <property type="term" value="F:metal ion binding"/>
    <property type="evidence" value="ECO:0007669"/>
    <property type="project" value="InterPro"/>
</dbReference>
<dbReference type="Pfam" id="PF00465">
    <property type="entry name" value="Fe-ADH"/>
    <property type="match status" value="1"/>
</dbReference>
<dbReference type="InterPro" id="IPR001670">
    <property type="entry name" value="ADH_Fe/GldA"/>
</dbReference>
<evidence type="ECO:0000313" key="4">
    <source>
        <dbReference type="EMBL" id="SHH86519.1"/>
    </source>
</evidence>
<dbReference type="InterPro" id="IPR018211">
    <property type="entry name" value="ADH_Fe_CS"/>
</dbReference>
<dbReference type="SUPFAM" id="SSF56796">
    <property type="entry name" value="Dehydroquinate synthase-like"/>
    <property type="match status" value="1"/>
</dbReference>
<dbReference type="GO" id="GO:1990362">
    <property type="term" value="F:butanol dehydrogenase (NAD+) activity"/>
    <property type="evidence" value="ECO:0007669"/>
    <property type="project" value="InterPro"/>
</dbReference>
<sequence>MQDFNFYTPTQVVFGKKGEDKVGELINALNCKKVLVHFGGNSAKKSGLLDRVFDSLTQSGIDYVSLGGVVPNPRLSKVYEGIDLCKKENVDFILAIGGGSVIDSAKAIGYGMANDCDVWDFYMKKSIPTGCLPIGTILTLSAAGSEMSNSSVITNEEGWLKRGCNSDYCRPKFAIMNPELTYTLPPYQTASGSTDILMHTMERYFTQGGTMELTDGISEALMRTVINNSKMLIKDPTNYEARAEVMWAGSLSHNGLTGCGSIGDWACHQLEHELGGMFDVAHGAGLAAVWGSWARYVYKYNIARFAQFAVNVLGVPNDFSDQEKTALVGIEAMEAYYKSIDMPISIKELGVELNDEQIKELAYKCSFQNTRTVGGVKALNTEDMIEIYKMAR</sequence>